<keyword evidence="4 5" id="KW-0472">Membrane</keyword>
<dbReference type="EMBL" id="LN614827">
    <property type="protein sequence ID" value="CEG55533.1"/>
    <property type="molecule type" value="Genomic_DNA"/>
</dbReference>
<feature type="transmembrane region" description="Helical" evidence="5">
    <location>
        <begin position="65"/>
        <end position="82"/>
    </location>
</feature>
<keyword evidence="3 5" id="KW-1133">Transmembrane helix</keyword>
<feature type="transmembrane region" description="Helical" evidence="5">
    <location>
        <begin position="141"/>
        <end position="163"/>
    </location>
</feature>
<dbReference type="Proteomes" id="UP000032430">
    <property type="component" value="Chromosome I"/>
</dbReference>
<evidence type="ECO:0000256" key="2">
    <source>
        <dbReference type="ARBA" id="ARBA00022692"/>
    </source>
</evidence>
<reference evidence="8" key="1">
    <citation type="submission" date="2014-09" db="EMBL/GenBank/DDBJ databases">
        <authorList>
            <person name="Gomez-Valero L."/>
        </authorList>
    </citation>
    <scope>NUCLEOTIDE SEQUENCE [LARGE SCALE GENOMIC DNA]</scope>
    <source>
        <strain evidence="8">ATCC700992</strain>
    </source>
</reference>
<evidence type="ECO:0000256" key="1">
    <source>
        <dbReference type="ARBA" id="ARBA00004141"/>
    </source>
</evidence>
<feature type="transmembrane region" description="Helical" evidence="5">
    <location>
        <begin position="112"/>
        <end position="129"/>
    </location>
</feature>
<name>A0A098FZ76_9GAMM</name>
<dbReference type="AlphaFoldDB" id="A0A098FZ76"/>
<organism evidence="7 8">
    <name type="scientific">Legionella fallonii LLAP-10</name>
    <dbReference type="NCBI Taxonomy" id="1212491"/>
    <lineage>
        <taxon>Bacteria</taxon>
        <taxon>Pseudomonadati</taxon>
        <taxon>Pseudomonadota</taxon>
        <taxon>Gammaproteobacteria</taxon>
        <taxon>Legionellales</taxon>
        <taxon>Legionellaceae</taxon>
        <taxon>Legionella</taxon>
    </lineage>
</organism>
<protein>
    <recommendedName>
        <fullName evidence="6">Integral membrane bound transporter domain-containing protein</fullName>
    </recommendedName>
</protein>
<sequence length="303" mass="35071">MRATQKLKRKLDWARFIHLAILFMVAMFLYLFSTIPERWWILLTVLVISAGIEPGLIIRRSIHRIGGTLAALAILIPLIYLLQLNYRLIPVLFILTIIGLNITALNTKRYDISVFFITLTVFLLLAQTTEVTSPQGPLEMVINRGTCTLIGIFIVTVADYFLFQSYRYSHKLYLFHQLMLYGFFTKKIREISNLRQNKTNTFLFIEKMRDQIIHHFAPIAISSENLKLEGKISRKTKEQIDIFQDTVWKIRRLLFALCVSECILQSPSATERHLHQVKELMATARANFIYLGESNSEIDPTAS</sequence>
<gene>
    <name evidence="7" type="ORF">LFA_0048</name>
</gene>
<dbReference type="OrthoDB" id="5653992at2"/>
<evidence type="ECO:0000313" key="7">
    <source>
        <dbReference type="EMBL" id="CEG55533.1"/>
    </source>
</evidence>
<feature type="transmembrane region" description="Helical" evidence="5">
    <location>
        <begin position="12"/>
        <end position="33"/>
    </location>
</feature>
<keyword evidence="2 5" id="KW-0812">Transmembrane</keyword>
<evidence type="ECO:0000313" key="8">
    <source>
        <dbReference type="Proteomes" id="UP000032430"/>
    </source>
</evidence>
<feature type="transmembrane region" description="Helical" evidence="5">
    <location>
        <begin position="88"/>
        <end position="105"/>
    </location>
</feature>
<dbReference type="RefSeq" id="WP_045094402.1">
    <property type="nucleotide sequence ID" value="NZ_LN614827.1"/>
</dbReference>
<dbReference type="HOGENOM" id="CLU_949271_0_0_6"/>
<dbReference type="GO" id="GO:0016020">
    <property type="term" value="C:membrane"/>
    <property type="evidence" value="ECO:0007669"/>
    <property type="project" value="UniProtKB-SubCell"/>
</dbReference>
<keyword evidence="8" id="KW-1185">Reference proteome</keyword>
<dbReference type="KEGG" id="lfa:LFA_0048"/>
<accession>A0A098FZ76</accession>
<evidence type="ECO:0000256" key="4">
    <source>
        <dbReference type="ARBA" id="ARBA00023136"/>
    </source>
</evidence>
<comment type="subcellular location">
    <subcellularLocation>
        <location evidence="1">Membrane</location>
        <topology evidence="1">Multi-pass membrane protein</topology>
    </subcellularLocation>
</comment>
<dbReference type="Pfam" id="PF13515">
    <property type="entry name" value="FUSC_2"/>
    <property type="match status" value="1"/>
</dbReference>
<dbReference type="InterPro" id="IPR049453">
    <property type="entry name" value="Memb_transporter_dom"/>
</dbReference>
<evidence type="ECO:0000256" key="5">
    <source>
        <dbReference type="SAM" id="Phobius"/>
    </source>
</evidence>
<evidence type="ECO:0000259" key="6">
    <source>
        <dbReference type="Pfam" id="PF13515"/>
    </source>
</evidence>
<evidence type="ECO:0000256" key="3">
    <source>
        <dbReference type="ARBA" id="ARBA00022989"/>
    </source>
</evidence>
<feature type="domain" description="Integral membrane bound transporter" evidence="6">
    <location>
        <begin position="25"/>
        <end position="157"/>
    </location>
</feature>
<feature type="transmembrane region" description="Helical" evidence="5">
    <location>
        <begin position="39"/>
        <end position="58"/>
    </location>
</feature>
<proteinExistence type="predicted"/>
<dbReference type="STRING" id="1212491.LFA_0048"/>